<keyword evidence="10" id="KW-0804">Transcription</keyword>
<dbReference type="PANTHER" id="PTHR16515">
    <property type="entry name" value="PR DOMAIN ZINC FINGER PROTEIN"/>
    <property type="match status" value="1"/>
</dbReference>
<dbReference type="GO" id="GO:0045892">
    <property type="term" value="P:negative regulation of DNA-templated transcription"/>
    <property type="evidence" value="ECO:0007669"/>
    <property type="project" value="UniProtKB-ARBA"/>
</dbReference>
<evidence type="ECO:0000256" key="5">
    <source>
        <dbReference type="ARBA" id="ARBA00022737"/>
    </source>
</evidence>
<dbReference type="GO" id="GO:0005634">
    <property type="term" value="C:nucleus"/>
    <property type="evidence" value="ECO:0007669"/>
    <property type="project" value="UniProtKB-SubCell"/>
</dbReference>
<dbReference type="Pfam" id="PF13912">
    <property type="entry name" value="zf-C2H2_6"/>
    <property type="match status" value="1"/>
</dbReference>
<dbReference type="FunFam" id="3.30.160.60:FF:000204">
    <property type="entry name" value="Zinc finger protein 331"/>
    <property type="match status" value="1"/>
</dbReference>
<evidence type="ECO:0000256" key="2">
    <source>
        <dbReference type="ARBA" id="ARBA00004123"/>
    </source>
</evidence>
<dbReference type="InterPro" id="IPR036236">
    <property type="entry name" value="Znf_C2H2_sf"/>
</dbReference>
<comment type="similarity">
    <text evidence="3">Belongs to the krueppel C2H2-type zinc-finger protein family.</text>
</comment>
<protein>
    <submittedName>
        <fullName evidence="16">Uncharacterized protein LOC103367707</fullName>
    </submittedName>
</protein>
<comment type="subcellular location">
    <subcellularLocation>
        <location evidence="2">Nucleus</location>
    </subcellularLocation>
</comment>
<feature type="domain" description="C2H2-type" evidence="14">
    <location>
        <begin position="841"/>
        <end position="868"/>
    </location>
</feature>
<feature type="compositionally biased region" description="Basic residues" evidence="13">
    <location>
        <begin position="1141"/>
        <end position="1150"/>
    </location>
</feature>
<dbReference type="FunFam" id="3.30.160.60:FF:000099">
    <property type="entry name" value="Zinc finger protein 79"/>
    <property type="match status" value="1"/>
</dbReference>
<dbReference type="SUPFAM" id="SSF57667">
    <property type="entry name" value="beta-beta-alpha zinc fingers"/>
    <property type="match status" value="12"/>
</dbReference>
<evidence type="ECO:0000256" key="6">
    <source>
        <dbReference type="ARBA" id="ARBA00022771"/>
    </source>
</evidence>
<feature type="domain" description="C2H2-type" evidence="14">
    <location>
        <begin position="231"/>
        <end position="258"/>
    </location>
</feature>
<dbReference type="FunFam" id="3.30.160.60:FF:000100">
    <property type="entry name" value="Zinc finger 45-like"/>
    <property type="match status" value="1"/>
</dbReference>
<feature type="domain" description="C2H2-type" evidence="14">
    <location>
        <begin position="1198"/>
        <end position="1225"/>
    </location>
</feature>
<feature type="domain" description="C2H2-type" evidence="14">
    <location>
        <begin position="673"/>
        <end position="700"/>
    </location>
</feature>
<feature type="compositionally biased region" description="Low complexity" evidence="13">
    <location>
        <begin position="595"/>
        <end position="607"/>
    </location>
</feature>
<gene>
    <name evidence="16" type="primary">LOC103367707</name>
</gene>
<feature type="domain" description="C2H2-type" evidence="14">
    <location>
        <begin position="1226"/>
        <end position="1253"/>
    </location>
</feature>
<evidence type="ECO:0000256" key="3">
    <source>
        <dbReference type="ARBA" id="ARBA00006991"/>
    </source>
</evidence>
<feature type="region of interest" description="Disordered" evidence="13">
    <location>
        <begin position="335"/>
        <end position="359"/>
    </location>
</feature>
<dbReference type="FunFam" id="3.30.160.60:FF:001506">
    <property type="entry name" value="Zinc finger protein"/>
    <property type="match status" value="1"/>
</dbReference>
<evidence type="ECO:0000256" key="10">
    <source>
        <dbReference type="ARBA" id="ARBA00023163"/>
    </source>
</evidence>
<dbReference type="GO" id="GO:0003677">
    <property type="term" value="F:DNA binding"/>
    <property type="evidence" value="ECO:0007669"/>
    <property type="project" value="UniProtKB-KW"/>
</dbReference>
<reference evidence="16" key="1">
    <citation type="submission" date="2025-08" db="UniProtKB">
        <authorList>
            <consortium name="RefSeq"/>
        </authorList>
    </citation>
    <scope>IDENTIFICATION</scope>
</reference>
<dbReference type="SMART" id="SM00355">
    <property type="entry name" value="ZnF_C2H2"/>
    <property type="match status" value="21"/>
</dbReference>
<keyword evidence="8" id="KW-0805">Transcription regulation</keyword>
<keyword evidence="4" id="KW-0479">Metal-binding</keyword>
<keyword evidence="15" id="KW-1185">Reference proteome</keyword>
<dbReference type="FunFam" id="3.30.160.60:FF:000060">
    <property type="entry name" value="zinc finger protein 436"/>
    <property type="match status" value="1"/>
</dbReference>
<feature type="domain" description="C2H2-type" evidence="14">
    <location>
        <begin position="785"/>
        <end position="812"/>
    </location>
</feature>
<dbReference type="FunFam" id="3.30.160.60:FF:001158">
    <property type="entry name" value="zinc finger protein 22"/>
    <property type="match status" value="1"/>
</dbReference>
<feature type="domain" description="C2H2-type" evidence="14">
    <location>
        <begin position="1282"/>
        <end position="1305"/>
    </location>
</feature>
<organism evidence="15 16">
    <name type="scientific">Stegastes partitus</name>
    <name type="common">bicolor damselfish</name>
    <dbReference type="NCBI Taxonomy" id="144197"/>
    <lineage>
        <taxon>Eukaryota</taxon>
        <taxon>Metazoa</taxon>
        <taxon>Chordata</taxon>
        <taxon>Craniata</taxon>
        <taxon>Vertebrata</taxon>
        <taxon>Euteleostomi</taxon>
        <taxon>Actinopterygii</taxon>
        <taxon>Neopterygii</taxon>
        <taxon>Teleostei</taxon>
        <taxon>Neoteleostei</taxon>
        <taxon>Acanthomorphata</taxon>
        <taxon>Ovalentaria</taxon>
        <taxon>Pomacentridae</taxon>
        <taxon>Stegastes</taxon>
    </lineage>
</organism>
<evidence type="ECO:0000256" key="1">
    <source>
        <dbReference type="ARBA" id="ARBA00003767"/>
    </source>
</evidence>
<accession>A0A9Y4NCT9</accession>
<keyword evidence="5" id="KW-0677">Repeat</keyword>
<dbReference type="InterPro" id="IPR013087">
    <property type="entry name" value="Znf_C2H2_type"/>
</dbReference>
<dbReference type="Pfam" id="PF00096">
    <property type="entry name" value="zf-C2H2"/>
    <property type="match status" value="16"/>
</dbReference>
<keyword evidence="11" id="KW-0539">Nucleus</keyword>
<feature type="compositionally biased region" description="Basic and acidic residues" evidence="13">
    <location>
        <begin position="565"/>
        <end position="589"/>
    </location>
</feature>
<evidence type="ECO:0000256" key="12">
    <source>
        <dbReference type="PROSITE-ProRule" id="PRU00042"/>
    </source>
</evidence>
<dbReference type="FunFam" id="3.30.160.60:FF:002061">
    <property type="entry name" value="Uncharacterized protein"/>
    <property type="match status" value="1"/>
</dbReference>
<feature type="domain" description="C2H2-type" evidence="14">
    <location>
        <begin position="701"/>
        <end position="728"/>
    </location>
</feature>
<dbReference type="FunFam" id="3.30.160.60:FF:000446">
    <property type="entry name" value="Zinc finger protein"/>
    <property type="match status" value="1"/>
</dbReference>
<dbReference type="PANTHER" id="PTHR16515:SF49">
    <property type="entry name" value="GASTRULA ZINC FINGER PROTEIN XLCGF49.1-LIKE-RELATED"/>
    <property type="match status" value="1"/>
</dbReference>
<feature type="domain" description="C2H2-type" evidence="14">
    <location>
        <begin position="729"/>
        <end position="756"/>
    </location>
</feature>
<dbReference type="PROSITE" id="PS00028">
    <property type="entry name" value="ZINC_FINGER_C2H2_1"/>
    <property type="match status" value="19"/>
</dbReference>
<feature type="domain" description="C2H2-type" evidence="14">
    <location>
        <begin position="175"/>
        <end position="202"/>
    </location>
</feature>
<evidence type="ECO:0000256" key="11">
    <source>
        <dbReference type="ARBA" id="ARBA00023242"/>
    </source>
</evidence>
<dbReference type="FunFam" id="3.30.160.60:FF:000966">
    <property type="entry name" value="ZFP90 zinc finger protein"/>
    <property type="match status" value="1"/>
</dbReference>
<feature type="region of interest" description="Disordered" evidence="13">
    <location>
        <begin position="1058"/>
        <end position="1083"/>
    </location>
</feature>
<feature type="domain" description="C2H2-type" evidence="14">
    <location>
        <begin position="1254"/>
        <end position="1281"/>
    </location>
</feature>
<keyword evidence="9" id="KW-0238">DNA-binding</keyword>
<dbReference type="InterPro" id="IPR050331">
    <property type="entry name" value="Zinc_finger"/>
</dbReference>
<feature type="region of interest" description="Disordered" evidence="13">
    <location>
        <begin position="125"/>
        <end position="171"/>
    </location>
</feature>
<sequence>MSSVLYLRELISERLTAAAEEIFTEFEKIVVQYEEEIDRQRRLLDVSWKPDIKIRTVDLPHQHVSAEEGVLSDQQRFIRERNSGLNREDPQLPQIKEEQEDLCTSHEGEPIILKEESDVFMVTPTYEDSDHSEPEPNSDQLLSHYSPLAESPDQEGSKHADSGSSGNAEPKLKSVKCDVCGKCFKYKYQMERHHNIHTGEKPYACNYCGKRFYQIHFMKYHERIHTGEGSYSCKTCGKSFSFSSQLKLHMRIHTGEKPYCCSTCGKSFSFSSQLKAHMRIHTGERPYSCERCGKRFRFSDKLLVHMRIHTGERPFPCDICGERFIDSSALRNHLRTHKGDKSSSRNVSGSQACVTPGGNKQSFSSVSFTDVWTELEEGCVVLSQKNISSLEVTMSSVHNLREFISERLTAAAEEIFSEFEKTIVQYKEEIDRQRRLLDVIWKPQITLHRTELTQQDVYMEEKVLTDQQLCNQERNFSPDQVDPEPSQIKEEQEELCTSLDQLDPEPQQMKEEQEKFCISQEEEQLVLQQETDTFMVTTTFDESVHSEVKPNSDLLLCHNSPIAESPDHEGSNHVDSKLTSEEPKPEKGHQRNRSHSSNVENSSVSDSHCYTNTGKSIEYDVCGKAFKEDYQMKKHHRIHTGEKAFSCKTCGKSFSCNAHLKVHMRNHTGEKPYSYKSCGKDFRSSDQLSVHMRFHTDVKPYECNTCGKKFYQMSAMKIHKKTHNDEKLYSCKTCGKSYTQCGSLLHHIRTHTGEKPYLCSTCGETFTDASTLNNHIKTHTSVKPHSCETCGKTFSFRSQLKRHIRIHTGEKPYLCNTCGKRFADLSTFKKHVAVHTGEKPYSCEKCGKCFTQKSNLTGHMRTHTGEKPFSCNTCGERFSFNAGLKAHMRKHFFLKHQVSTAVFQLSPAGCKARAADSVYFRIVTSLHDSRRGRLVVENRNYSKATLSDPGGSSACSVSLQMRGGFVVVSPMNNPVDRVRMSSALRELISERLTAAAEEIFSEFEKTIVQYEEEIDRQRRMLDIIWKPQITLHTTDLPQQYVCKEEEEEDQQLCNQEKNFTVNQEDQEPPQIKEEQEELCSSQKEDQLALNLETDTFMVTPTFENSQHSAVALSHYAAVNESPCQGGSKLIDSGSTGNAKPKPAKKHHRYSSHSNKVDDTVVSKSPCKTGTECDVCGRTFKDKYQMKRHHRIHTGVKPYACNFCGKRFHQLSSAKYHIRIHTGEKPHPCETCGKSFRTSDALTVHNRTHTGEKPYSCKICGRCFTQNGSLTAHIRTHTGEKMYSCRTCGKSFIKSWNLNMHMRTHR</sequence>
<dbReference type="Proteomes" id="UP000694891">
    <property type="component" value="Unplaced"/>
</dbReference>
<feature type="domain" description="C2H2-type" evidence="14">
    <location>
        <begin position="259"/>
        <end position="286"/>
    </location>
</feature>
<dbReference type="RefSeq" id="XP_008294045.1">
    <property type="nucleotide sequence ID" value="XM_008295823.1"/>
</dbReference>
<dbReference type="Gene3D" id="3.30.160.60">
    <property type="entry name" value="Classic Zinc Finger"/>
    <property type="match status" value="21"/>
</dbReference>
<evidence type="ECO:0000313" key="16">
    <source>
        <dbReference type="RefSeq" id="XP_008294045.1"/>
    </source>
</evidence>
<keyword evidence="7" id="KW-0862">Zinc</keyword>
<dbReference type="FunFam" id="3.30.160.60:FF:000557">
    <property type="entry name" value="zinc finger and SCAN domain-containing protein 29"/>
    <property type="match status" value="1"/>
</dbReference>
<feature type="domain" description="C2H2-type" evidence="14">
    <location>
        <begin position="203"/>
        <end position="230"/>
    </location>
</feature>
<feature type="domain" description="C2H2-type" evidence="14">
    <location>
        <begin position="645"/>
        <end position="672"/>
    </location>
</feature>
<feature type="domain" description="C2H2-type" evidence="14">
    <location>
        <begin position="617"/>
        <end position="644"/>
    </location>
</feature>
<dbReference type="FunFam" id="3.30.160.60:FF:000912">
    <property type="entry name" value="Zinc finger protein 660"/>
    <property type="match status" value="2"/>
</dbReference>
<evidence type="ECO:0000313" key="15">
    <source>
        <dbReference type="Proteomes" id="UP000694891"/>
    </source>
</evidence>
<dbReference type="FunFam" id="3.30.160.60:FF:002737">
    <property type="entry name" value="AGAP008430-PA"/>
    <property type="match status" value="2"/>
</dbReference>
<feature type="compositionally biased region" description="Polar residues" evidence="13">
    <location>
        <begin position="344"/>
        <end position="359"/>
    </location>
</feature>
<dbReference type="GeneID" id="103367707"/>
<dbReference type="GO" id="GO:0008270">
    <property type="term" value="F:zinc ion binding"/>
    <property type="evidence" value="ECO:0007669"/>
    <property type="project" value="UniProtKB-KW"/>
</dbReference>
<dbReference type="FunFam" id="3.30.160.60:FF:000478">
    <property type="entry name" value="Zinc finger protein 133"/>
    <property type="match status" value="3"/>
</dbReference>
<evidence type="ECO:0000259" key="14">
    <source>
        <dbReference type="PROSITE" id="PS50157"/>
    </source>
</evidence>
<feature type="domain" description="C2H2-type" evidence="14">
    <location>
        <begin position="287"/>
        <end position="314"/>
    </location>
</feature>
<dbReference type="PROSITE" id="PS50157">
    <property type="entry name" value="ZINC_FINGER_C2H2_2"/>
    <property type="match status" value="21"/>
</dbReference>
<feature type="region of interest" description="Disordered" evidence="13">
    <location>
        <begin position="557"/>
        <end position="607"/>
    </location>
</feature>
<feature type="domain" description="C2H2-type" evidence="14">
    <location>
        <begin position="1170"/>
        <end position="1197"/>
    </location>
</feature>
<dbReference type="GO" id="GO:0010629">
    <property type="term" value="P:negative regulation of gene expression"/>
    <property type="evidence" value="ECO:0007669"/>
    <property type="project" value="UniProtKB-ARBA"/>
</dbReference>
<feature type="region of interest" description="Disordered" evidence="13">
    <location>
        <begin position="1126"/>
        <end position="1157"/>
    </location>
</feature>
<evidence type="ECO:0000256" key="8">
    <source>
        <dbReference type="ARBA" id="ARBA00023015"/>
    </source>
</evidence>
<evidence type="ECO:0000256" key="13">
    <source>
        <dbReference type="SAM" id="MobiDB-lite"/>
    </source>
</evidence>
<dbReference type="FunFam" id="3.30.160.60:FF:000690">
    <property type="entry name" value="Zinc finger protein 354C"/>
    <property type="match status" value="1"/>
</dbReference>
<feature type="domain" description="C2H2-type" evidence="14">
    <location>
        <begin position="813"/>
        <end position="840"/>
    </location>
</feature>
<feature type="domain" description="C2H2-type" evidence="14">
    <location>
        <begin position="315"/>
        <end position="342"/>
    </location>
</feature>
<feature type="domain" description="C2H2-type" evidence="14">
    <location>
        <begin position="757"/>
        <end position="784"/>
    </location>
</feature>
<comment type="function">
    <text evidence="1">May be involved in transcriptional regulation.</text>
</comment>
<keyword evidence="6 12" id="KW-0863">Zinc-finger</keyword>
<evidence type="ECO:0000256" key="7">
    <source>
        <dbReference type="ARBA" id="ARBA00022833"/>
    </source>
</evidence>
<evidence type="ECO:0000256" key="9">
    <source>
        <dbReference type="ARBA" id="ARBA00023125"/>
    </source>
</evidence>
<feature type="domain" description="C2H2-type" evidence="14">
    <location>
        <begin position="869"/>
        <end position="896"/>
    </location>
</feature>
<proteinExistence type="inferred from homology"/>
<name>A0A9Y4NCT9_9TELE</name>
<dbReference type="FunFam" id="3.30.160.60:FF:001155">
    <property type="entry name" value="Zinc finger 30C"/>
    <property type="match status" value="1"/>
</dbReference>
<evidence type="ECO:0000256" key="4">
    <source>
        <dbReference type="ARBA" id="ARBA00022723"/>
    </source>
</evidence>